<dbReference type="InterPro" id="IPR015947">
    <property type="entry name" value="PUA-like_sf"/>
</dbReference>
<comment type="caution">
    <text evidence="9">The sequence shown here is derived from an EMBL/GenBank/DDBJ whole genome shotgun (WGS) entry which is preliminary data.</text>
</comment>
<dbReference type="EMBL" id="JAKEVY010000001">
    <property type="protein sequence ID" value="MCF1713660.1"/>
    <property type="molecule type" value="Genomic_DNA"/>
</dbReference>
<dbReference type="InterPro" id="IPR036974">
    <property type="entry name" value="PUA_sf"/>
</dbReference>
<accession>A0ABS9BDI8</accession>
<dbReference type="GO" id="GO:0004349">
    <property type="term" value="F:glutamate 5-kinase activity"/>
    <property type="evidence" value="ECO:0007669"/>
    <property type="project" value="UniProtKB-EC"/>
</dbReference>
<keyword evidence="7" id="KW-0067">ATP-binding</keyword>
<keyword evidence="6" id="KW-0418">Kinase</keyword>
<dbReference type="CDD" id="cd21157">
    <property type="entry name" value="PUA_G5K"/>
    <property type="match status" value="1"/>
</dbReference>
<dbReference type="InterPro" id="IPR036393">
    <property type="entry name" value="AceGlu_kinase-like_sf"/>
</dbReference>
<dbReference type="InterPro" id="IPR005715">
    <property type="entry name" value="Glu_5kinase/COase_Synthase"/>
</dbReference>
<evidence type="ECO:0000256" key="2">
    <source>
        <dbReference type="ARBA" id="ARBA00022605"/>
    </source>
</evidence>
<feature type="domain" description="PUA" evidence="8">
    <location>
        <begin position="266"/>
        <end position="338"/>
    </location>
</feature>
<dbReference type="InterPro" id="IPR001057">
    <property type="entry name" value="Glu/AcGlu_kinase"/>
</dbReference>
<dbReference type="Gene3D" id="3.40.1160.10">
    <property type="entry name" value="Acetylglutamate kinase-like"/>
    <property type="match status" value="1"/>
</dbReference>
<dbReference type="RefSeq" id="WP_234864188.1">
    <property type="nucleotide sequence ID" value="NZ_JAKEVY010000001.1"/>
</dbReference>
<evidence type="ECO:0000256" key="1">
    <source>
        <dbReference type="ARBA" id="ARBA00022490"/>
    </source>
</evidence>
<dbReference type="SUPFAM" id="SSF88697">
    <property type="entry name" value="PUA domain-like"/>
    <property type="match status" value="1"/>
</dbReference>
<protein>
    <submittedName>
        <fullName evidence="9">Glutamate 5-kinase</fullName>
        <ecNumber evidence="9">2.7.2.11</ecNumber>
    </submittedName>
</protein>
<evidence type="ECO:0000256" key="6">
    <source>
        <dbReference type="ARBA" id="ARBA00022777"/>
    </source>
</evidence>
<dbReference type="InterPro" id="IPR011529">
    <property type="entry name" value="Glu_5kinase"/>
</dbReference>
<evidence type="ECO:0000256" key="3">
    <source>
        <dbReference type="ARBA" id="ARBA00022650"/>
    </source>
</evidence>
<keyword evidence="10" id="KW-1185">Reference proteome</keyword>
<name>A0ABS9BDI8_9BACT</name>
<dbReference type="Proteomes" id="UP001200145">
    <property type="component" value="Unassembled WGS sequence"/>
</dbReference>
<keyword evidence="3" id="KW-0641">Proline biosynthesis</keyword>
<evidence type="ECO:0000256" key="7">
    <source>
        <dbReference type="ARBA" id="ARBA00022840"/>
    </source>
</evidence>
<dbReference type="EC" id="2.7.2.11" evidence="9"/>
<dbReference type="InterPro" id="IPR002478">
    <property type="entry name" value="PUA"/>
</dbReference>
<reference evidence="9 10" key="1">
    <citation type="submission" date="2022-01" db="EMBL/GenBank/DDBJ databases">
        <title>Flavihumibacter sp. nov., isolated from sediment of a river.</title>
        <authorList>
            <person name="Liu H."/>
        </authorList>
    </citation>
    <scope>NUCLEOTIDE SEQUENCE [LARGE SCALE GENOMIC DNA]</scope>
    <source>
        <strain evidence="9 10">RY-1</strain>
    </source>
</reference>
<dbReference type="NCBIfam" id="TIGR01027">
    <property type="entry name" value="proB"/>
    <property type="match status" value="1"/>
</dbReference>
<keyword evidence="1" id="KW-0963">Cytoplasm</keyword>
<evidence type="ECO:0000313" key="10">
    <source>
        <dbReference type="Proteomes" id="UP001200145"/>
    </source>
</evidence>
<dbReference type="PIRSF" id="PIRSF000729">
    <property type="entry name" value="GK"/>
    <property type="match status" value="1"/>
</dbReference>
<keyword evidence="5" id="KW-0547">Nucleotide-binding</keyword>
<proteinExistence type="predicted"/>
<dbReference type="PANTHER" id="PTHR43654:SF1">
    <property type="entry name" value="ISOPENTENYL PHOSPHATE KINASE"/>
    <property type="match status" value="1"/>
</dbReference>
<evidence type="ECO:0000256" key="5">
    <source>
        <dbReference type="ARBA" id="ARBA00022741"/>
    </source>
</evidence>
<dbReference type="PROSITE" id="PS50890">
    <property type="entry name" value="PUA"/>
    <property type="match status" value="1"/>
</dbReference>
<dbReference type="SUPFAM" id="SSF53633">
    <property type="entry name" value="Carbamate kinase-like"/>
    <property type="match status" value="1"/>
</dbReference>
<dbReference type="PRINTS" id="PR00474">
    <property type="entry name" value="GLU5KINASE"/>
</dbReference>
<dbReference type="Gene3D" id="2.30.130.10">
    <property type="entry name" value="PUA domain"/>
    <property type="match status" value="1"/>
</dbReference>
<organism evidence="9 10">
    <name type="scientific">Flavihumibacter fluminis</name>
    <dbReference type="NCBI Taxonomy" id="2909236"/>
    <lineage>
        <taxon>Bacteria</taxon>
        <taxon>Pseudomonadati</taxon>
        <taxon>Bacteroidota</taxon>
        <taxon>Chitinophagia</taxon>
        <taxon>Chitinophagales</taxon>
        <taxon>Chitinophagaceae</taxon>
        <taxon>Flavihumibacter</taxon>
    </lineage>
</organism>
<dbReference type="Pfam" id="PF00696">
    <property type="entry name" value="AA_kinase"/>
    <property type="match status" value="1"/>
</dbReference>
<sequence>MSKEVIVIKLGTAVISKADGTIDTAIIKKVAGEIAALSKRYNIVLVSSGAVGSGKKYLKAYKGSLLERKAAAAVGNPILIQLYHKYFQQHSINVAQALCERVHFSNRVQFLQLKQTFATFWENNIIPIVNENDLVSNVEIKFSDNDELATLIAIGFDASHLILCTSTGGVLDDQKKIIPLVEKVDGSVMKFITKDKSGPGLGGMLSKLTFTRLASSLGIEVTIGGLKGKQPLQDALARKNGTSFLAKKSNLRARQKWLASGSITLGKITVDKGAAKALLNRKSLLTIGIAKVEGKFLEGEVIQLMEEDNTILGVAKAKLDAASMEAHRASKNVIAAHADDIVLFND</sequence>
<dbReference type="Pfam" id="PF01472">
    <property type="entry name" value="PUA"/>
    <property type="match status" value="1"/>
</dbReference>
<evidence type="ECO:0000313" key="9">
    <source>
        <dbReference type="EMBL" id="MCF1713660.1"/>
    </source>
</evidence>
<evidence type="ECO:0000259" key="8">
    <source>
        <dbReference type="SMART" id="SM00359"/>
    </source>
</evidence>
<keyword evidence="4 9" id="KW-0808">Transferase</keyword>
<dbReference type="InterPro" id="IPR001048">
    <property type="entry name" value="Asp/Glu/Uridylate_kinase"/>
</dbReference>
<dbReference type="SMART" id="SM00359">
    <property type="entry name" value="PUA"/>
    <property type="match status" value="1"/>
</dbReference>
<gene>
    <name evidence="9" type="primary">proB</name>
    <name evidence="9" type="ORF">L0U88_03330</name>
</gene>
<evidence type="ECO:0000256" key="4">
    <source>
        <dbReference type="ARBA" id="ARBA00022679"/>
    </source>
</evidence>
<dbReference type="PANTHER" id="PTHR43654">
    <property type="entry name" value="GLUTAMATE 5-KINASE"/>
    <property type="match status" value="1"/>
</dbReference>
<keyword evidence="2" id="KW-0028">Amino-acid biosynthesis</keyword>